<dbReference type="InterPro" id="IPR050638">
    <property type="entry name" value="AA-Vitamin_Transporters"/>
</dbReference>
<evidence type="ECO:0000256" key="3">
    <source>
        <dbReference type="ARBA" id="ARBA00022989"/>
    </source>
</evidence>
<accession>A0A0X1KMV4</accession>
<dbReference type="Gene3D" id="1.10.3730.20">
    <property type="match status" value="1"/>
</dbReference>
<dbReference type="PANTHER" id="PTHR32322:SF2">
    <property type="entry name" value="EAMA DOMAIN-CONTAINING PROTEIN"/>
    <property type="match status" value="1"/>
</dbReference>
<dbReference type="Pfam" id="PF00892">
    <property type="entry name" value="EamA"/>
    <property type="match status" value="2"/>
</dbReference>
<feature type="transmembrane region" description="Helical" evidence="5">
    <location>
        <begin position="248"/>
        <end position="265"/>
    </location>
</feature>
<keyword evidence="2 5" id="KW-0812">Transmembrane</keyword>
<feature type="transmembrane region" description="Helical" evidence="5">
    <location>
        <begin position="69"/>
        <end position="89"/>
    </location>
</feature>
<dbReference type="GO" id="GO:0016020">
    <property type="term" value="C:membrane"/>
    <property type="evidence" value="ECO:0007669"/>
    <property type="project" value="UniProtKB-SubCell"/>
</dbReference>
<dbReference type="AlphaFoldDB" id="A0A0X1KMV4"/>
<evidence type="ECO:0000256" key="2">
    <source>
        <dbReference type="ARBA" id="ARBA00022692"/>
    </source>
</evidence>
<dbReference type="InterPro" id="IPR000620">
    <property type="entry name" value="EamA_dom"/>
</dbReference>
<feature type="transmembrane region" description="Helical" evidence="5">
    <location>
        <begin position="217"/>
        <end position="236"/>
    </location>
</feature>
<dbReference type="STRING" id="1432656.X802_10835"/>
<evidence type="ECO:0000313" key="8">
    <source>
        <dbReference type="Proteomes" id="UP000062043"/>
    </source>
</evidence>
<keyword evidence="4 5" id="KW-0472">Membrane</keyword>
<organism evidence="7 8">
    <name type="scientific">Thermococcus guaymasensis DSM 11113</name>
    <dbReference type="NCBI Taxonomy" id="1432656"/>
    <lineage>
        <taxon>Archaea</taxon>
        <taxon>Methanobacteriati</taxon>
        <taxon>Methanobacteriota</taxon>
        <taxon>Thermococci</taxon>
        <taxon>Thermococcales</taxon>
        <taxon>Thermococcaceae</taxon>
        <taxon>Thermococcus</taxon>
    </lineage>
</organism>
<sequence>MSQLILGVLAALGSAFGWAAATILVKIGMRSKSPVSVNIIRLYAASVMYIIAFMFTGSFSDILSSDPKYLIVAFISAQFGFVIGDYFYFNALHRLGVSRTVPVTSTYPLWAVVWAALFLGRKVPIRVYAGAFLIVLAITVVKRAEDEEGSDPIGFLFALLAPLSWSLAITMMDWLTKYFDPLPLAGLRMFSAAIGVSVFLPRYWPEIKNVTLRELEVLSLAAFSGLFLGQFLFVYATRAVGSQVSAPVSAINPLITSLLAVLLLGERPNARIWEGLALAIAGILLISAG</sequence>
<feature type="transmembrane region" description="Helical" evidence="5">
    <location>
        <begin position="272"/>
        <end position="288"/>
    </location>
</feature>
<dbReference type="EMBL" id="CP007140">
    <property type="protein sequence ID" value="AJC72593.1"/>
    <property type="molecule type" value="Genomic_DNA"/>
</dbReference>
<feature type="domain" description="EamA" evidence="6">
    <location>
        <begin position="153"/>
        <end position="287"/>
    </location>
</feature>
<evidence type="ECO:0000259" key="6">
    <source>
        <dbReference type="Pfam" id="PF00892"/>
    </source>
</evidence>
<comment type="subcellular location">
    <subcellularLocation>
        <location evidence="1">Membrane</location>
        <topology evidence="1">Multi-pass membrane protein</topology>
    </subcellularLocation>
</comment>
<feature type="domain" description="EamA" evidence="6">
    <location>
        <begin position="6"/>
        <end position="141"/>
    </location>
</feature>
<reference evidence="7 8" key="1">
    <citation type="submission" date="2014-01" db="EMBL/GenBank/DDBJ databases">
        <title>Genome sequencing of Thermococcus guaymasensis.</title>
        <authorList>
            <person name="Zhang X."/>
            <person name="Alvare G."/>
            <person name="Fristensky B."/>
            <person name="Chen L."/>
            <person name="Suen T."/>
            <person name="Chen Q."/>
            <person name="Ma K."/>
        </authorList>
    </citation>
    <scope>NUCLEOTIDE SEQUENCE [LARGE SCALE GENOMIC DNA]</scope>
    <source>
        <strain evidence="7 8">DSM 11113</strain>
    </source>
</reference>
<gene>
    <name evidence="7" type="ORF">X802_10835</name>
</gene>
<feature type="transmembrane region" description="Helical" evidence="5">
    <location>
        <begin position="101"/>
        <end position="119"/>
    </location>
</feature>
<feature type="transmembrane region" description="Helical" evidence="5">
    <location>
        <begin position="125"/>
        <end position="141"/>
    </location>
</feature>
<dbReference type="PANTHER" id="PTHR32322">
    <property type="entry name" value="INNER MEMBRANE TRANSPORTER"/>
    <property type="match status" value="1"/>
</dbReference>
<feature type="transmembrane region" description="Helical" evidence="5">
    <location>
        <begin position="153"/>
        <end position="172"/>
    </location>
</feature>
<dbReference type="SUPFAM" id="SSF103481">
    <property type="entry name" value="Multidrug resistance efflux transporter EmrE"/>
    <property type="match status" value="2"/>
</dbReference>
<dbReference type="Proteomes" id="UP000062043">
    <property type="component" value="Chromosome"/>
</dbReference>
<proteinExistence type="predicted"/>
<feature type="transmembrane region" description="Helical" evidence="5">
    <location>
        <begin position="184"/>
        <end position="205"/>
    </location>
</feature>
<dbReference type="KEGG" id="tgy:X802_10835"/>
<dbReference type="RefSeq" id="WP_062373940.1">
    <property type="nucleotide sequence ID" value="NZ_CP007140.1"/>
</dbReference>
<dbReference type="GeneID" id="27136145"/>
<feature type="transmembrane region" description="Helical" evidence="5">
    <location>
        <begin position="6"/>
        <end position="27"/>
    </location>
</feature>
<evidence type="ECO:0000256" key="1">
    <source>
        <dbReference type="ARBA" id="ARBA00004141"/>
    </source>
</evidence>
<evidence type="ECO:0000313" key="7">
    <source>
        <dbReference type="EMBL" id="AJC72593.1"/>
    </source>
</evidence>
<keyword evidence="8" id="KW-1185">Reference proteome</keyword>
<evidence type="ECO:0000256" key="5">
    <source>
        <dbReference type="SAM" id="Phobius"/>
    </source>
</evidence>
<protein>
    <submittedName>
        <fullName evidence="7">Permease</fullName>
    </submittedName>
</protein>
<keyword evidence="3 5" id="KW-1133">Transmembrane helix</keyword>
<feature type="transmembrane region" description="Helical" evidence="5">
    <location>
        <begin position="39"/>
        <end position="57"/>
    </location>
</feature>
<dbReference type="OrthoDB" id="29208at2157"/>
<name>A0A0X1KMV4_9EURY</name>
<evidence type="ECO:0000256" key="4">
    <source>
        <dbReference type="ARBA" id="ARBA00023136"/>
    </source>
</evidence>
<dbReference type="InterPro" id="IPR037185">
    <property type="entry name" value="EmrE-like"/>
</dbReference>
<dbReference type="PATRIC" id="fig|1432656.3.peg.2122"/>